<feature type="compositionally biased region" description="Low complexity" evidence="8">
    <location>
        <begin position="97"/>
        <end position="109"/>
    </location>
</feature>
<dbReference type="STRING" id="67003.A0A1X0NNL2"/>
<dbReference type="EMBL" id="NBCO01000029">
    <property type="protein sequence ID" value="ORC86294.1"/>
    <property type="molecule type" value="Genomic_DNA"/>
</dbReference>
<evidence type="ECO:0000256" key="2">
    <source>
        <dbReference type="ARBA" id="ARBA00022794"/>
    </source>
</evidence>
<feature type="compositionally biased region" description="Basic residues" evidence="8">
    <location>
        <begin position="448"/>
        <end position="458"/>
    </location>
</feature>
<evidence type="ECO:0000256" key="8">
    <source>
        <dbReference type="SAM" id="MobiDB-lite"/>
    </source>
</evidence>
<dbReference type="GeneID" id="39988113"/>
<comment type="caution">
    <text evidence="10">The sequence shown here is derived from an EMBL/GenBank/DDBJ whole genome shotgun (WGS) entry which is preliminary data.</text>
</comment>
<organism evidence="10 11">
    <name type="scientific">Trypanosoma theileri</name>
    <dbReference type="NCBI Taxonomy" id="67003"/>
    <lineage>
        <taxon>Eukaryota</taxon>
        <taxon>Discoba</taxon>
        <taxon>Euglenozoa</taxon>
        <taxon>Kinetoplastea</taxon>
        <taxon>Metakinetoplastina</taxon>
        <taxon>Trypanosomatida</taxon>
        <taxon>Trypanosomatidae</taxon>
        <taxon>Trypanosoma</taxon>
    </lineage>
</organism>
<dbReference type="PANTHER" id="PTHR15654">
    <property type="entry name" value="COILED-COIL DOMAIN-CONTAINING PROTEIN 113-RELATED"/>
    <property type="match status" value="1"/>
</dbReference>
<keyword evidence="2" id="KW-0970">Cilium biogenesis/degradation</keyword>
<dbReference type="VEuPathDB" id="TriTrypDB:TM35_000291760"/>
<comment type="subcellular location">
    <subcellularLocation>
        <location evidence="1">Cell projection</location>
        <location evidence="1">Cilium</location>
    </subcellularLocation>
</comment>
<comment type="similarity">
    <text evidence="5">Belongs to the CFAP263 family.</text>
</comment>
<dbReference type="RefSeq" id="XP_028880360.1">
    <property type="nucleotide sequence ID" value="XM_029028333.1"/>
</dbReference>
<keyword evidence="3 7" id="KW-0175">Coiled coil</keyword>
<evidence type="ECO:0000256" key="4">
    <source>
        <dbReference type="ARBA" id="ARBA00023273"/>
    </source>
</evidence>
<evidence type="ECO:0000313" key="10">
    <source>
        <dbReference type="EMBL" id="ORC86294.1"/>
    </source>
</evidence>
<evidence type="ECO:0000256" key="7">
    <source>
        <dbReference type="SAM" id="Coils"/>
    </source>
</evidence>
<protein>
    <recommendedName>
        <fullName evidence="6">Cilia- and flagella-associated protein 263</fullName>
    </recommendedName>
</protein>
<evidence type="ECO:0000256" key="6">
    <source>
        <dbReference type="ARBA" id="ARBA00044798"/>
    </source>
</evidence>
<proteinExistence type="inferred from homology"/>
<sequence>MSIQYLDLEGGANNNSANPFDFLAPENNEQQLWAEVYIKQFPDASEFEEMTPEEQREIVAELRDEVELLEEEANVMVHQAENLRIPRTQGLGGGGLNNNNNNTTTAAAAIPSSTSTRKSVSAFLPSENPAAATDESTASESAIAVSSESAAPSLPNSVRRGQAYSRKSVDTGDLYVTLEDRVTLLMRERDRMRQQRERDEREGDHLRELLKATVEEAVSRTQELRLDILQFNREVLNEGSDTASSDDLLRYMERRFNAQRKYLDKLNAQSAAAERSILQSQQHLRQRHAAGEAFHAIDFEQLRIENQQFTERIERKNLELVELKGTSTRTVQTLNTLMDTLNALTAEQNRLRKDYKSRCEYLARLQREVDAVAHEADIAERKNAVIKAQHEAVRVPKIEHYVAQKAEEYELRRAERNWKRKVEIAEGQLELTQQQIRVLARATDSTRGRGKRMPRRRITNTTGSSYTNRSSQISTVTAVYTDAGAEPEKSSPSGPPSIEAEKALLGLKKSQSM</sequence>
<accession>A0A1X0NNL2</accession>
<evidence type="ECO:0000256" key="3">
    <source>
        <dbReference type="ARBA" id="ARBA00023054"/>
    </source>
</evidence>
<dbReference type="Proteomes" id="UP000192257">
    <property type="component" value="Unassembled WGS sequence"/>
</dbReference>
<evidence type="ECO:0000256" key="1">
    <source>
        <dbReference type="ARBA" id="ARBA00004138"/>
    </source>
</evidence>
<dbReference type="GO" id="GO:0036064">
    <property type="term" value="C:ciliary basal body"/>
    <property type="evidence" value="ECO:0007669"/>
    <property type="project" value="TreeGrafter"/>
</dbReference>
<feature type="region of interest" description="Disordered" evidence="8">
    <location>
        <begin position="441"/>
        <end position="513"/>
    </location>
</feature>
<feature type="region of interest" description="Disordered" evidence="8">
    <location>
        <begin position="86"/>
        <end position="165"/>
    </location>
</feature>
<gene>
    <name evidence="10" type="ORF">TM35_000291760</name>
</gene>
<keyword evidence="11" id="KW-1185">Reference proteome</keyword>
<name>A0A1X0NNL2_9TRYP</name>
<evidence type="ECO:0000256" key="5">
    <source>
        <dbReference type="ARBA" id="ARBA00044506"/>
    </source>
</evidence>
<dbReference type="Pfam" id="PF13870">
    <property type="entry name" value="CCDC113_CCDC96_CC"/>
    <property type="match status" value="1"/>
</dbReference>
<dbReference type="InterPro" id="IPR025254">
    <property type="entry name" value="CCDC113/CCDC96_CC"/>
</dbReference>
<dbReference type="GO" id="GO:0060271">
    <property type="term" value="P:cilium assembly"/>
    <property type="evidence" value="ECO:0007669"/>
    <property type="project" value="TreeGrafter"/>
</dbReference>
<dbReference type="InterPro" id="IPR051885">
    <property type="entry name" value="CC_CF"/>
</dbReference>
<feature type="coiled-coil region" evidence="7">
    <location>
        <begin position="52"/>
        <end position="79"/>
    </location>
</feature>
<evidence type="ECO:0000313" key="11">
    <source>
        <dbReference type="Proteomes" id="UP000192257"/>
    </source>
</evidence>
<dbReference type="PANTHER" id="PTHR15654:SF2">
    <property type="entry name" value="COILED-COIL DOMAIN-CONTAINING PROTEIN 113"/>
    <property type="match status" value="1"/>
</dbReference>
<reference evidence="10 11" key="1">
    <citation type="submission" date="2017-03" db="EMBL/GenBank/DDBJ databases">
        <title>An alternative strategy for trypanosome survival in the mammalian bloodstream revealed through genome and transcriptome analysis of the ubiquitous bovine parasite Trypanosoma (Megatrypanum) theileri.</title>
        <authorList>
            <person name="Kelly S."/>
            <person name="Ivens A."/>
            <person name="Mott A."/>
            <person name="O'Neill E."/>
            <person name="Emms D."/>
            <person name="Macleod O."/>
            <person name="Voorheis P."/>
            <person name="Matthews J."/>
            <person name="Matthews K."/>
            <person name="Carrington M."/>
        </authorList>
    </citation>
    <scope>NUCLEOTIDE SEQUENCE [LARGE SCALE GENOMIC DNA]</scope>
    <source>
        <strain evidence="10">Edinburgh</strain>
    </source>
</reference>
<feature type="compositionally biased region" description="Low complexity" evidence="8">
    <location>
        <begin position="130"/>
        <end position="153"/>
    </location>
</feature>
<feature type="coiled-coil region" evidence="7">
    <location>
        <begin position="175"/>
        <end position="202"/>
    </location>
</feature>
<dbReference type="OrthoDB" id="10259713at2759"/>
<keyword evidence="4" id="KW-0966">Cell projection</keyword>
<feature type="domain" description="CCDC113/CCDC96 coiled-coil" evidence="9">
    <location>
        <begin position="257"/>
        <end position="429"/>
    </location>
</feature>
<feature type="coiled-coil region" evidence="7">
    <location>
        <begin position="299"/>
        <end position="382"/>
    </location>
</feature>
<feature type="compositionally biased region" description="Polar residues" evidence="8">
    <location>
        <begin position="459"/>
        <end position="478"/>
    </location>
</feature>
<dbReference type="AlphaFoldDB" id="A0A1X0NNL2"/>
<dbReference type="GO" id="GO:0005930">
    <property type="term" value="C:axoneme"/>
    <property type="evidence" value="ECO:0007669"/>
    <property type="project" value="TreeGrafter"/>
</dbReference>
<evidence type="ECO:0000259" key="9">
    <source>
        <dbReference type="Pfam" id="PF13870"/>
    </source>
</evidence>